<evidence type="ECO:0000256" key="4">
    <source>
        <dbReference type="ARBA" id="ARBA00023163"/>
    </source>
</evidence>
<dbReference type="InterPro" id="IPR003657">
    <property type="entry name" value="WRKY_dom"/>
</dbReference>
<evidence type="ECO:0000313" key="9">
    <source>
        <dbReference type="EMBL" id="KAL2543806.1"/>
    </source>
</evidence>
<dbReference type="AlphaFoldDB" id="A0ABD1W2G2"/>
<evidence type="ECO:0000256" key="3">
    <source>
        <dbReference type="ARBA" id="ARBA00023125"/>
    </source>
</evidence>
<feature type="domain" description="WRKY" evidence="8">
    <location>
        <begin position="124"/>
        <end position="187"/>
    </location>
</feature>
<dbReference type="SUPFAM" id="SSF118290">
    <property type="entry name" value="WRKY DNA-binding domain"/>
    <property type="match status" value="1"/>
</dbReference>
<evidence type="ECO:0000256" key="2">
    <source>
        <dbReference type="ARBA" id="ARBA00023015"/>
    </source>
</evidence>
<dbReference type="PROSITE" id="PS50811">
    <property type="entry name" value="WRKY"/>
    <property type="match status" value="1"/>
</dbReference>
<dbReference type="Gene3D" id="2.20.25.80">
    <property type="entry name" value="WRKY domain"/>
    <property type="match status" value="1"/>
</dbReference>
<dbReference type="GO" id="GO:0010150">
    <property type="term" value="P:leaf senescence"/>
    <property type="evidence" value="ECO:0007669"/>
    <property type="project" value="UniProtKB-ARBA"/>
</dbReference>
<evidence type="ECO:0000256" key="7">
    <source>
        <dbReference type="SAM" id="MobiDB-lite"/>
    </source>
</evidence>
<gene>
    <name evidence="9" type="ORF">Fot_13039</name>
</gene>
<reference evidence="10" key="1">
    <citation type="submission" date="2024-07" db="EMBL/GenBank/DDBJ databases">
        <title>Two chromosome-level genome assemblies of Korean endemic species Abeliophyllum distichum and Forsythia ovata (Oleaceae).</title>
        <authorList>
            <person name="Jang H."/>
        </authorList>
    </citation>
    <scope>NUCLEOTIDE SEQUENCE [LARGE SCALE GENOMIC DNA]</scope>
</reference>
<dbReference type="FunFam" id="2.20.25.80:FF:000009">
    <property type="entry name" value="WRKY transcription factor 53"/>
    <property type="match status" value="1"/>
</dbReference>
<keyword evidence="4" id="KW-0804">Transcription</keyword>
<accession>A0ABD1W2G2</accession>
<evidence type="ECO:0000313" key="10">
    <source>
        <dbReference type="Proteomes" id="UP001604277"/>
    </source>
</evidence>
<comment type="similarity">
    <text evidence="6">Belongs to the WRKY group III family.</text>
</comment>
<evidence type="ECO:0000256" key="1">
    <source>
        <dbReference type="ARBA" id="ARBA00004123"/>
    </source>
</evidence>
<dbReference type="GO" id="GO:0005634">
    <property type="term" value="C:nucleus"/>
    <property type="evidence" value="ECO:0007669"/>
    <property type="project" value="UniProtKB-SubCell"/>
</dbReference>
<comment type="subcellular location">
    <subcellularLocation>
        <location evidence="1">Nucleus</location>
    </subcellularLocation>
</comment>
<dbReference type="InterPro" id="IPR044810">
    <property type="entry name" value="WRKY_plant"/>
</dbReference>
<dbReference type="Pfam" id="PF03106">
    <property type="entry name" value="WRKY"/>
    <property type="match status" value="1"/>
</dbReference>
<feature type="region of interest" description="Disordered" evidence="7">
    <location>
        <begin position="190"/>
        <end position="217"/>
    </location>
</feature>
<keyword evidence="2" id="KW-0805">Transcription regulation</keyword>
<keyword evidence="10" id="KW-1185">Reference proteome</keyword>
<sequence>MESTFTSAYMALINELSRGMDHTKQLRFHLYSTSPCEARDFLLQRILSSYEKSLLILKSSGTAGQVEATAPPFYTPESSVSVDGSPRSEYLNKNFKNQEHQDTRKKRKQLHTWTEIVRVNSENGLEGPTDDGYNWRKYGQKDILGAKYPRSYYRCTYRRLQNCWATKQVQRSDDDPTTFEITYKGMHTCNHSANAVPQPASPEKQELRHNPQSHQPQQENQMLLNFQANNIVDTVDLEKTEGPSLFSFPSTYAFLEGENHMFPISTLVDDNHFGPYSEFISESNYLPYQRNSFEGAHNLQYSESDIAAIISANASTTNSPIGSMEFPVDL</sequence>
<evidence type="ECO:0000256" key="5">
    <source>
        <dbReference type="ARBA" id="ARBA00023242"/>
    </source>
</evidence>
<dbReference type="SMART" id="SM00774">
    <property type="entry name" value="WRKY"/>
    <property type="match status" value="1"/>
</dbReference>
<keyword evidence="3" id="KW-0238">DNA-binding</keyword>
<comment type="caution">
    <text evidence="9">The sequence shown here is derived from an EMBL/GenBank/DDBJ whole genome shotgun (WGS) entry which is preliminary data.</text>
</comment>
<dbReference type="GO" id="GO:0042542">
    <property type="term" value="P:response to hydrogen peroxide"/>
    <property type="evidence" value="ECO:0007669"/>
    <property type="project" value="UniProtKB-ARBA"/>
</dbReference>
<evidence type="ECO:0000256" key="6">
    <source>
        <dbReference type="ARBA" id="ARBA00060850"/>
    </source>
</evidence>
<dbReference type="GO" id="GO:0010193">
    <property type="term" value="P:response to ozone"/>
    <property type="evidence" value="ECO:0007669"/>
    <property type="project" value="UniProtKB-ARBA"/>
</dbReference>
<proteinExistence type="inferred from homology"/>
<dbReference type="GO" id="GO:0009751">
    <property type="term" value="P:response to salicylic acid"/>
    <property type="evidence" value="ECO:0007669"/>
    <property type="project" value="UniProtKB-ARBA"/>
</dbReference>
<dbReference type="Proteomes" id="UP001604277">
    <property type="component" value="Unassembled WGS sequence"/>
</dbReference>
<dbReference type="EMBL" id="JBFOLJ010000004">
    <property type="protein sequence ID" value="KAL2543806.1"/>
    <property type="molecule type" value="Genomic_DNA"/>
</dbReference>
<name>A0ABD1W2G2_9LAMI</name>
<dbReference type="PANTHER" id="PTHR32096:SF36">
    <property type="entry name" value="WRKY TRANSCRIPTION FACTOR 41-RELATED"/>
    <property type="match status" value="1"/>
</dbReference>
<dbReference type="GO" id="GO:0003677">
    <property type="term" value="F:DNA binding"/>
    <property type="evidence" value="ECO:0007669"/>
    <property type="project" value="UniProtKB-KW"/>
</dbReference>
<dbReference type="InterPro" id="IPR036576">
    <property type="entry name" value="WRKY_dom_sf"/>
</dbReference>
<dbReference type="PANTHER" id="PTHR32096">
    <property type="entry name" value="WRKY TRANSCRIPTION FACTOR 30-RELATED-RELATED"/>
    <property type="match status" value="1"/>
</dbReference>
<keyword evidence="5" id="KW-0539">Nucleus</keyword>
<organism evidence="9 10">
    <name type="scientific">Forsythia ovata</name>
    <dbReference type="NCBI Taxonomy" id="205694"/>
    <lineage>
        <taxon>Eukaryota</taxon>
        <taxon>Viridiplantae</taxon>
        <taxon>Streptophyta</taxon>
        <taxon>Embryophyta</taxon>
        <taxon>Tracheophyta</taxon>
        <taxon>Spermatophyta</taxon>
        <taxon>Magnoliopsida</taxon>
        <taxon>eudicotyledons</taxon>
        <taxon>Gunneridae</taxon>
        <taxon>Pentapetalae</taxon>
        <taxon>asterids</taxon>
        <taxon>lamiids</taxon>
        <taxon>Lamiales</taxon>
        <taxon>Oleaceae</taxon>
        <taxon>Forsythieae</taxon>
        <taxon>Forsythia</taxon>
    </lineage>
</organism>
<protein>
    <submittedName>
        <fullName evidence="9">WRKY transcription factor 53</fullName>
    </submittedName>
</protein>
<evidence type="ECO:0000259" key="8">
    <source>
        <dbReference type="PROSITE" id="PS50811"/>
    </source>
</evidence>